<proteinExistence type="predicted"/>
<keyword evidence="2" id="KW-0539">Nucleus</keyword>
<dbReference type="GO" id="GO:0005634">
    <property type="term" value="C:nucleus"/>
    <property type="evidence" value="ECO:0007669"/>
    <property type="project" value="UniProtKB-SubCell"/>
</dbReference>
<feature type="region of interest" description="Disordered" evidence="3">
    <location>
        <begin position="470"/>
        <end position="503"/>
    </location>
</feature>
<gene>
    <name evidence="6" type="ORF">EVJ58_g10869</name>
</gene>
<reference evidence="6 7" key="1">
    <citation type="submission" date="2019-01" db="EMBL/GenBank/DDBJ databases">
        <title>Genome sequencing of the rare red list fungi Fomitopsis rosea.</title>
        <authorList>
            <person name="Buettner E."/>
            <person name="Kellner H."/>
        </authorList>
    </citation>
    <scope>NUCLEOTIDE SEQUENCE [LARGE SCALE GENOMIC DNA]</scope>
    <source>
        <strain evidence="6 7">DSM 105464</strain>
    </source>
</reference>
<feature type="domain" description="ELYS-like" evidence="4">
    <location>
        <begin position="43"/>
        <end position="210"/>
    </location>
</feature>
<evidence type="ECO:0000259" key="5">
    <source>
        <dbReference type="Pfam" id="PF20231"/>
    </source>
</evidence>
<feature type="compositionally biased region" description="Low complexity" evidence="3">
    <location>
        <begin position="279"/>
        <end position="298"/>
    </location>
</feature>
<dbReference type="Proteomes" id="UP000298390">
    <property type="component" value="Unassembled WGS sequence"/>
</dbReference>
<feature type="region of interest" description="Disordered" evidence="3">
    <location>
        <begin position="249"/>
        <end position="326"/>
    </location>
</feature>
<evidence type="ECO:0000313" key="6">
    <source>
        <dbReference type="EMBL" id="TFY50833.1"/>
    </source>
</evidence>
<dbReference type="EMBL" id="SEKV01001358">
    <property type="protein sequence ID" value="TFY50833.1"/>
    <property type="molecule type" value="Genomic_DNA"/>
</dbReference>
<evidence type="ECO:0000259" key="4">
    <source>
        <dbReference type="Pfam" id="PF13934"/>
    </source>
</evidence>
<sequence length="835" mass="91335">MDVDIQDEAAGLLALFETGPETFAWRDPIPREMEEQRVRMSDTLIFDILLAEGGIRHASSLYPPTDAESLHRLLEAICNSTYDAVKQDSLIYFLLKWHKDGREMDFSESRCIQPQFVILADAYWHLDTGINVESEMVLTDVVAKPRLPQLKALLALHLTAYEQSLLHNYAIDPPQKLSAASVSTIQDLACLRHVQSGEYAAAIKLDRQLPPGGMVAKDRRQMMDDLMASMPLVERQLLEVELEQLTAAPRPSVSVSQSWTNKATNSTDLSMSWESVRNPSSSTATKSAPTAAAAAHKSNGTPSMATPTISQKSGAPRFGAPLGATPHTEMFAPLSFPSSASTASPGASAFAPSMSVGRVPLIGSTTHQQTPSSAGRASASSARPGSLFEIAGSANQAPNAFYTPPQSISAGAKRPFGQDTPRTPRASASPQRPEPVSGASAGATTADGDITMQTDEDAIAADLADITQTDASRVENTAGTEDEESPTAEFSTSIFGRNRSTSADIPRVSARRLRQEKSDSPFIPGAFGPTTDDEVSITTIERLKEQISRDASEHAIELLKSETMFCIILDNIDIYLRKFQERITNRNAMIHATNVAVIAIKGPKLGAADLQAKLDLRGNRMKATFSDIRPTKEDGDHMNAAFEGLVAEMLVRYFPGSSMWKGRRTMLQTIEETIPKDRPLEVEVTDTRPLGVIDVNSGSKKGVIEALKEIQEKSTVPQEEWSKKSPHVIQGDWLTVSNMRAARRERVDDVNAMERLEYVEEISALWHFALNATHMLMRVHFGNAITDHTSLAKHKGLLQRTWDAKKPNYAAAKALIRHSIRKNVRVFSGLVESQK</sequence>
<feature type="region of interest" description="Disordered" evidence="3">
    <location>
        <begin position="397"/>
        <end position="447"/>
    </location>
</feature>
<comment type="subcellular location">
    <subcellularLocation>
        <location evidence="1">Nucleus</location>
    </subcellularLocation>
</comment>
<evidence type="ECO:0000256" key="2">
    <source>
        <dbReference type="ARBA" id="ARBA00023242"/>
    </source>
</evidence>
<name>A0A4Y9XN85_9APHY</name>
<dbReference type="STRING" id="34475.A0A4Y9XN85"/>
<dbReference type="Pfam" id="PF13934">
    <property type="entry name" value="ELYS"/>
    <property type="match status" value="1"/>
</dbReference>
<feature type="compositionally biased region" description="Polar residues" evidence="3">
    <location>
        <begin position="253"/>
        <end position="278"/>
    </location>
</feature>
<feature type="domain" description="DUF6589" evidence="5">
    <location>
        <begin position="622"/>
        <end position="825"/>
    </location>
</feature>
<dbReference type="AlphaFoldDB" id="A0A4Y9XN85"/>
<feature type="compositionally biased region" description="Low complexity" evidence="3">
    <location>
        <begin position="437"/>
        <end position="447"/>
    </location>
</feature>
<dbReference type="InterPro" id="IPR025151">
    <property type="entry name" value="ELYS_dom"/>
</dbReference>
<evidence type="ECO:0000256" key="1">
    <source>
        <dbReference type="ARBA" id="ARBA00004123"/>
    </source>
</evidence>
<feature type="compositionally biased region" description="Polar residues" evidence="3">
    <location>
        <begin position="397"/>
        <end position="409"/>
    </location>
</feature>
<evidence type="ECO:0000313" key="7">
    <source>
        <dbReference type="Proteomes" id="UP000298390"/>
    </source>
</evidence>
<dbReference type="InterPro" id="IPR046496">
    <property type="entry name" value="DUF6589"/>
</dbReference>
<dbReference type="Pfam" id="PF20231">
    <property type="entry name" value="DUF6589"/>
    <property type="match status" value="1"/>
</dbReference>
<protein>
    <submittedName>
        <fullName evidence="6">Uncharacterized protein</fullName>
    </submittedName>
</protein>
<organism evidence="6 7">
    <name type="scientific">Rhodofomes roseus</name>
    <dbReference type="NCBI Taxonomy" id="34475"/>
    <lineage>
        <taxon>Eukaryota</taxon>
        <taxon>Fungi</taxon>
        <taxon>Dikarya</taxon>
        <taxon>Basidiomycota</taxon>
        <taxon>Agaricomycotina</taxon>
        <taxon>Agaricomycetes</taxon>
        <taxon>Polyporales</taxon>
        <taxon>Rhodofomes</taxon>
    </lineage>
</organism>
<feature type="region of interest" description="Disordered" evidence="3">
    <location>
        <begin position="363"/>
        <end position="383"/>
    </location>
</feature>
<accession>A0A4Y9XN85</accession>
<comment type="caution">
    <text evidence="6">The sequence shown here is derived from an EMBL/GenBank/DDBJ whole genome shotgun (WGS) entry which is preliminary data.</text>
</comment>
<feature type="compositionally biased region" description="Low complexity" evidence="3">
    <location>
        <begin position="371"/>
        <end position="383"/>
    </location>
</feature>
<feature type="compositionally biased region" description="Polar residues" evidence="3">
    <location>
        <begin position="299"/>
        <end position="313"/>
    </location>
</feature>
<feature type="compositionally biased region" description="Polar residues" evidence="3">
    <location>
        <begin position="488"/>
        <end position="503"/>
    </location>
</feature>
<evidence type="ECO:0000256" key="3">
    <source>
        <dbReference type="SAM" id="MobiDB-lite"/>
    </source>
</evidence>